<dbReference type="AlphaFoldDB" id="A0A179UMF4"/>
<dbReference type="GeneID" id="8509533"/>
<dbReference type="OrthoDB" id="10623546at2759"/>
<protein>
    <submittedName>
        <fullName evidence="1">Uncharacterized protein</fullName>
    </submittedName>
</protein>
<accession>A0A179UMF4</accession>
<dbReference type="EMBL" id="GG657456">
    <property type="protein sequence ID" value="OAT08993.1"/>
    <property type="molecule type" value="Genomic_DNA"/>
</dbReference>
<evidence type="ECO:0000313" key="2">
    <source>
        <dbReference type="Proteomes" id="UP000002038"/>
    </source>
</evidence>
<dbReference type="KEGG" id="bgh:BDBG_04576"/>
<name>A0A179UMF4_BLAGS</name>
<reference evidence="2" key="1">
    <citation type="journal article" date="2015" name="PLoS Genet.">
        <title>The dynamic genome and transcriptome of the human fungal pathogen Blastomyces and close relative Emmonsia.</title>
        <authorList>
            <person name="Munoz J.F."/>
            <person name="Gauthier G.M."/>
            <person name="Desjardins C.A."/>
            <person name="Gallo J.E."/>
            <person name="Holder J."/>
            <person name="Sullivan T.D."/>
            <person name="Marty A.J."/>
            <person name="Carmen J.C."/>
            <person name="Chen Z."/>
            <person name="Ding L."/>
            <person name="Gujja S."/>
            <person name="Magrini V."/>
            <person name="Misas E."/>
            <person name="Mitreva M."/>
            <person name="Priest M."/>
            <person name="Saif S."/>
            <person name="Whiston E.A."/>
            <person name="Young S."/>
            <person name="Zeng Q."/>
            <person name="Goldman W.E."/>
            <person name="Mardis E.R."/>
            <person name="Taylor J.W."/>
            <person name="McEwen J.G."/>
            <person name="Clay O.K."/>
            <person name="Klein B.S."/>
            <person name="Cuomo C.A."/>
        </authorList>
    </citation>
    <scope>NUCLEOTIDE SEQUENCE [LARGE SCALE GENOMIC DNA]</scope>
    <source>
        <strain evidence="2">SLH14081</strain>
    </source>
</reference>
<dbReference type="Proteomes" id="UP000002038">
    <property type="component" value="Unassembled WGS sequence"/>
</dbReference>
<evidence type="ECO:0000313" key="1">
    <source>
        <dbReference type="EMBL" id="OAT08993.1"/>
    </source>
</evidence>
<dbReference type="RefSeq" id="XP_031578589.1">
    <property type="nucleotide sequence ID" value="XM_031721734.1"/>
</dbReference>
<dbReference type="STRING" id="559298.A0A179UMF4"/>
<dbReference type="VEuPathDB" id="FungiDB:BDBG_04576"/>
<gene>
    <name evidence="1" type="ORF">BDBG_04576</name>
</gene>
<proteinExistence type="predicted"/>
<keyword evidence="2" id="KW-1185">Reference proteome</keyword>
<sequence length="84" mass="9982">MEKSQLLLWDFSIAMLHHPKTLRATARQRSSIVTTSGRHRTETLASSRVRYDSNRTDNKAFPQDSWYKYMAGYEKETREFSRPR</sequence>
<organism evidence="1 2">
    <name type="scientific">Blastomyces gilchristii (strain SLH14081)</name>
    <name type="common">Blastomyces dermatitidis</name>
    <dbReference type="NCBI Taxonomy" id="559298"/>
    <lineage>
        <taxon>Eukaryota</taxon>
        <taxon>Fungi</taxon>
        <taxon>Dikarya</taxon>
        <taxon>Ascomycota</taxon>
        <taxon>Pezizomycotina</taxon>
        <taxon>Eurotiomycetes</taxon>
        <taxon>Eurotiomycetidae</taxon>
        <taxon>Onygenales</taxon>
        <taxon>Ajellomycetaceae</taxon>
        <taxon>Blastomyces</taxon>
    </lineage>
</organism>